<reference evidence="11 12" key="1">
    <citation type="submission" date="2018-07" db="EMBL/GenBank/DDBJ databases">
        <title>Parabacteroides acidifaciens nov. sp., isolated from human feces.</title>
        <authorList>
            <person name="Wang Y.J."/>
        </authorList>
    </citation>
    <scope>NUCLEOTIDE SEQUENCE [LARGE SCALE GENOMIC DNA]</scope>
    <source>
        <strain evidence="11 12">426-9</strain>
    </source>
</reference>
<dbReference type="PANTHER" id="PTHR11707">
    <property type="entry name" value="L-ASPARAGINASE"/>
    <property type="match status" value="1"/>
</dbReference>
<dbReference type="Pfam" id="PF00710">
    <property type="entry name" value="Asparaginase"/>
    <property type="match status" value="1"/>
</dbReference>
<dbReference type="PIRSF" id="PIRSF500176">
    <property type="entry name" value="L_ASNase"/>
    <property type="match status" value="1"/>
</dbReference>
<dbReference type="NCBIfam" id="TIGR00519">
    <property type="entry name" value="asnASE_I"/>
    <property type="match status" value="1"/>
</dbReference>
<dbReference type="CDD" id="cd08963">
    <property type="entry name" value="L-asparaginase_I"/>
    <property type="match status" value="1"/>
</dbReference>
<keyword evidence="13" id="KW-1185">Reference proteome</keyword>
<evidence type="ECO:0000256" key="5">
    <source>
        <dbReference type="PIRSR" id="PIRSR001220-2"/>
    </source>
</evidence>
<evidence type="ECO:0000259" key="9">
    <source>
        <dbReference type="Pfam" id="PF17763"/>
    </source>
</evidence>
<dbReference type="InterPro" id="IPR041725">
    <property type="entry name" value="L-asparaginase_I"/>
</dbReference>
<dbReference type="FunFam" id="3.40.50.40:FF:000001">
    <property type="entry name" value="L-asparaginase 1"/>
    <property type="match status" value="1"/>
</dbReference>
<proteinExistence type="inferred from homology"/>
<organism evidence="11 12">
    <name type="scientific">Parabacteroides acidifaciens</name>
    <dbReference type="NCBI Taxonomy" id="2290935"/>
    <lineage>
        <taxon>Bacteria</taxon>
        <taxon>Pseudomonadati</taxon>
        <taxon>Bacteroidota</taxon>
        <taxon>Bacteroidia</taxon>
        <taxon>Bacteroidales</taxon>
        <taxon>Tannerellaceae</taxon>
        <taxon>Parabacteroides</taxon>
    </lineage>
</organism>
<evidence type="ECO:0000259" key="8">
    <source>
        <dbReference type="Pfam" id="PF00710"/>
    </source>
</evidence>
<feature type="domain" description="Asparaginase/glutaminase C-terminal" evidence="9">
    <location>
        <begin position="220"/>
        <end position="334"/>
    </location>
</feature>
<dbReference type="FunFam" id="3.40.50.1170:FF:000004">
    <property type="entry name" value="L-asparaginase, type I"/>
    <property type="match status" value="1"/>
</dbReference>
<evidence type="ECO:0000313" key="13">
    <source>
        <dbReference type="Proteomes" id="UP000629596"/>
    </source>
</evidence>
<comment type="similarity">
    <text evidence="1">Belongs to the asparaginase 1 family.</text>
</comment>
<feature type="binding site" evidence="5">
    <location>
        <position position="63"/>
    </location>
    <ligand>
        <name>substrate</name>
    </ligand>
</feature>
<evidence type="ECO:0000313" key="11">
    <source>
        <dbReference type="EMBL" id="RDU48995.1"/>
    </source>
</evidence>
<dbReference type="PANTHER" id="PTHR11707:SF28">
    <property type="entry name" value="60 KDA LYSOPHOSPHOLIPASE"/>
    <property type="match status" value="1"/>
</dbReference>
<dbReference type="PROSITE" id="PS51732">
    <property type="entry name" value="ASN_GLN_ASE_3"/>
    <property type="match status" value="1"/>
</dbReference>
<evidence type="ECO:0000256" key="6">
    <source>
        <dbReference type="PROSITE-ProRule" id="PRU10099"/>
    </source>
</evidence>
<dbReference type="InterPro" id="IPR036152">
    <property type="entry name" value="Asp/glu_Ase-like_sf"/>
</dbReference>
<evidence type="ECO:0000256" key="3">
    <source>
        <dbReference type="ARBA" id="ARBA00022801"/>
    </source>
</evidence>
<comment type="caution">
    <text evidence="11">The sequence shown here is derived from an EMBL/GenBank/DDBJ whole genome shotgun (WGS) entry which is preliminary data.</text>
</comment>
<dbReference type="SFLD" id="SFLDS00057">
    <property type="entry name" value="Glutaminase/Asparaginase"/>
    <property type="match status" value="1"/>
</dbReference>
<dbReference type="Proteomes" id="UP000256321">
    <property type="component" value="Unassembled WGS sequence"/>
</dbReference>
<feature type="active site" description="O-isoaspartyl threonine intermediate" evidence="4">
    <location>
        <position position="18"/>
    </location>
</feature>
<dbReference type="GO" id="GO:0004067">
    <property type="term" value="F:asparaginase activity"/>
    <property type="evidence" value="ECO:0007669"/>
    <property type="project" value="UniProtKB-UniRule"/>
</dbReference>
<dbReference type="InterPro" id="IPR020827">
    <property type="entry name" value="Asparaginase/glutaminase_AS1"/>
</dbReference>
<evidence type="ECO:0000256" key="2">
    <source>
        <dbReference type="ARBA" id="ARBA00012920"/>
    </source>
</evidence>
<feature type="active site" evidence="7">
    <location>
        <position position="94"/>
    </location>
</feature>
<dbReference type="PIRSF" id="PIRSF001220">
    <property type="entry name" value="L-ASNase_gatD"/>
    <property type="match status" value="1"/>
</dbReference>
<dbReference type="InterPro" id="IPR037152">
    <property type="entry name" value="L-asparaginase_N_sf"/>
</dbReference>
<feature type="active site" evidence="6">
    <location>
        <position position="18"/>
    </location>
</feature>
<dbReference type="Gene3D" id="3.40.50.1170">
    <property type="entry name" value="L-asparaginase, N-terminal domain"/>
    <property type="match status" value="1"/>
</dbReference>
<dbReference type="SUPFAM" id="SSF53774">
    <property type="entry name" value="Glutaminase/Asparaginase"/>
    <property type="match status" value="1"/>
</dbReference>
<dbReference type="PRINTS" id="PR00139">
    <property type="entry name" value="ASNGLNASE"/>
</dbReference>
<dbReference type="InterPro" id="IPR027475">
    <property type="entry name" value="Asparaginase/glutaminase_AS2"/>
</dbReference>
<evidence type="ECO:0000313" key="10">
    <source>
        <dbReference type="EMBL" id="MBC8602275.1"/>
    </source>
</evidence>
<sequence>MNVCKNDASILIIYTGGTIGMIENPETGSLEAFNFEHLEEHVPELKNLGYKVSSIQFNPPMDSSEMGPDSWMKIVQIIAENYHDYNGFVVLHGTDTMAFTASALSFMLENLSKPVILTGSQLPIGMLRTDGKENLITAIEIAAARENDMPLVPEVCIFFENDLLRGNRTSKTNADNFNAFRSYNYPPLAHAGISIKYDFPQIYHPVSRKPLKPHYLLDRNIAILKIFPGISPLVVESILNIPGLKGVVMETFGSGNAPGYDWLLEMLKDAVDRGIVIVNVTQCLAGSVEMHRYETGRRLLDAGVVSGYDSTTECAVAKLMFLFGHGMTPDEVKEHLNCSLIGEITIV</sequence>
<feature type="binding site" evidence="5">
    <location>
        <begin position="94"/>
        <end position="95"/>
    </location>
    <ligand>
        <name>substrate</name>
    </ligand>
</feature>
<dbReference type="EMBL" id="JACRTI010000025">
    <property type="protein sequence ID" value="MBC8602275.1"/>
    <property type="molecule type" value="Genomic_DNA"/>
</dbReference>
<keyword evidence="3" id="KW-0378">Hydrolase</keyword>
<dbReference type="PROSITE" id="PS00917">
    <property type="entry name" value="ASN_GLN_ASE_2"/>
    <property type="match status" value="1"/>
</dbReference>
<dbReference type="GO" id="GO:0009066">
    <property type="term" value="P:aspartate family amino acid metabolic process"/>
    <property type="evidence" value="ECO:0007669"/>
    <property type="project" value="UniProtKB-ARBA"/>
</dbReference>
<evidence type="ECO:0000256" key="1">
    <source>
        <dbReference type="ARBA" id="ARBA00010518"/>
    </source>
</evidence>
<accession>A0A3D8HDE3</accession>
<dbReference type="InterPro" id="IPR006034">
    <property type="entry name" value="Asparaginase/glutaminase-like"/>
</dbReference>
<dbReference type="Proteomes" id="UP000629596">
    <property type="component" value="Unassembled WGS sequence"/>
</dbReference>
<evidence type="ECO:0000313" key="12">
    <source>
        <dbReference type="Proteomes" id="UP000256321"/>
    </source>
</evidence>
<dbReference type="PROSITE" id="PS00144">
    <property type="entry name" value="ASN_GLN_ASE_1"/>
    <property type="match status" value="1"/>
</dbReference>
<dbReference type="Gene3D" id="3.40.50.40">
    <property type="match status" value="1"/>
</dbReference>
<dbReference type="EMBL" id="QREV01000025">
    <property type="protein sequence ID" value="RDU48995.1"/>
    <property type="molecule type" value="Genomic_DNA"/>
</dbReference>
<protein>
    <recommendedName>
        <fullName evidence="2">asparaginase</fullName>
        <ecNumber evidence="2">3.5.1.1</ecNumber>
    </recommendedName>
</protein>
<dbReference type="AlphaFoldDB" id="A0A3D8HDE3"/>
<dbReference type="SMART" id="SM00870">
    <property type="entry name" value="Asparaginase"/>
    <property type="match status" value="1"/>
</dbReference>
<name>A0A3D8HDE3_9BACT</name>
<reference evidence="10 13" key="2">
    <citation type="submission" date="2020-08" db="EMBL/GenBank/DDBJ databases">
        <title>Genome public.</title>
        <authorList>
            <person name="Liu C."/>
            <person name="Sun Q."/>
        </authorList>
    </citation>
    <scope>NUCLEOTIDE SEQUENCE [LARGE SCALE GENOMIC DNA]</scope>
    <source>
        <strain evidence="10 13">426_9</strain>
    </source>
</reference>
<dbReference type="Pfam" id="PF17763">
    <property type="entry name" value="Asparaginase_C"/>
    <property type="match status" value="1"/>
</dbReference>
<dbReference type="InterPro" id="IPR027473">
    <property type="entry name" value="L-asparaginase_C"/>
</dbReference>
<feature type="domain" description="L-asparaginase N-terminal" evidence="8">
    <location>
        <begin position="10"/>
        <end position="198"/>
    </location>
</feature>
<dbReference type="EC" id="3.5.1.1" evidence="2"/>
<dbReference type="InterPro" id="IPR027474">
    <property type="entry name" value="L-asparaginase_N"/>
</dbReference>
<evidence type="ECO:0000256" key="4">
    <source>
        <dbReference type="PIRSR" id="PIRSR001220-1"/>
    </source>
</evidence>
<dbReference type="RefSeq" id="WP_115499783.1">
    <property type="nucleotide sequence ID" value="NZ_JACRTI010000025.1"/>
</dbReference>
<dbReference type="InterPro" id="IPR040919">
    <property type="entry name" value="Asparaginase_C"/>
</dbReference>
<dbReference type="InterPro" id="IPR006033">
    <property type="entry name" value="AsnA_fam"/>
</dbReference>
<gene>
    <name evidence="11" type="ORF">DWU89_11455</name>
    <name evidence="10" type="ORF">H8784_11180</name>
</gene>
<evidence type="ECO:0000256" key="7">
    <source>
        <dbReference type="PROSITE-ProRule" id="PRU10100"/>
    </source>
</evidence>